<dbReference type="EMBL" id="QKUF01000010">
    <property type="protein sequence ID" value="PZW28482.1"/>
    <property type="molecule type" value="Genomic_DNA"/>
</dbReference>
<reference evidence="3 4" key="1">
    <citation type="submission" date="2018-06" db="EMBL/GenBank/DDBJ databases">
        <title>Genomic Encyclopedia of Archaeal and Bacterial Type Strains, Phase II (KMG-II): from individual species to whole genera.</title>
        <authorList>
            <person name="Goeker M."/>
        </authorList>
    </citation>
    <scope>NUCLEOTIDE SEQUENCE [LARGE SCALE GENOMIC DNA]</scope>
    <source>
        <strain evidence="3 4">ATCC BAA-1881</strain>
    </source>
</reference>
<keyword evidence="4" id="KW-1185">Reference proteome</keyword>
<dbReference type="PANTHER" id="PTHR47016">
    <property type="entry name" value="ATP-DEPENDENT CLP PROTEASE ATP-BINDING SUBUNIT CLPT1, CHLOROPLASTIC"/>
    <property type="match status" value="1"/>
</dbReference>
<proteinExistence type="predicted"/>
<dbReference type="PROSITE" id="PS51903">
    <property type="entry name" value="CLP_R"/>
    <property type="match status" value="1"/>
</dbReference>
<comment type="caution">
    <text evidence="3">The sequence shown here is derived from an EMBL/GenBank/DDBJ whole genome shotgun (WGS) entry which is preliminary data.</text>
</comment>
<evidence type="ECO:0000313" key="4">
    <source>
        <dbReference type="Proteomes" id="UP000248806"/>
    </source>
</evidence>
<name>A0A326U5D0_THEHA</name>
<keyword evidence="1" id="KW-0677">Repeat</keyword>
<feature type="domain" description="Clp R" evidence="2">
    <location>
        <begin position="85"/>
        <end position="225"/>
    </location>
</feature>
<evidence type="ECO:0000313" key="3">
    <source>
        <dbReference type="EMBL" id="PZW28482.1"/>
    </source>
</evidence>
<dbReference type="AlphaFoldDB" id="A0A326U5D0"/>
<sequence length="225" mass="25418">MSLTPGYIQWYAENRKYHRIYHAHGERGRMPSSKDRQRVEIPVYLYEQLARIAETEDRTITSVLNQLLFQALQSYQPTWIPGKHLSRFNEHARHVLSLAREEALTFNHDFIGTEHLLLGVLREQKGIAALALEKLGVTPDAVRAAVEAKIGRGDEPVQEDIDYVPRARKVLSLAMDEAERQGSAYVRTEHILLGIVREGGGVAADILDTFGVLGKVREQISRLLG</sequence>
<dbReference type="SUPFAM" id="SSF81923">
    <property type="entry name" value="Double Clp-N motif"/>
    <property type="match status" value="1"/>
</dbReference>
<evidence type="ECO:0000259" key="2">
    <source>
        <dbReference type="PROSITE" id="PS51903"/>
    </source>
</evidence>
<dbReference type="Proteomes" id="UP000248806">
    <property type="component" value="Unassembled WGS sequence"/>
</dbReference>
<protein>
    <submittedName>
        <fullName evidence="3">ClpA/ClpB-like protein</fullName>
    </submittedName>
</protein>
<organism evidence="3 4">
    <name type="scientific">Thermosporothrix hazakensis</name>
    <dbReference type="NCBI Taxonomy" id="644383"/>
    <lineage>
        <taxon>Bacteria</taxon>
        <taxon>Bacillati</taxon>
        <taxon>Chloroflexota</taxon>
        <taxon>Ktedonobacteria</taxon>
        <taxon>Ktedonobacterales</taxon>
        <taxon>Thermosporotrichaceae</taxon>
        <taxon>Thermosporothrix</taxon>
    </lineage>
</organism>
<evidence type="ECO:0000256" key="1">
    <source>
        <dbReference type="PROSITE-ProRule" id="PRU01251"/>
    </source>
</evidence>
<dbReference type="InterPro" id="IPR004176">
    <property type="entry name" value="Clp_R_N"/>
</dbReference>
<dbReference type="InterPro" id="IPR036628">
    <property type="entry name" value="Clp_N_dom_sf"/>
</dbReference>
<accession>A0A326U5D0</accession>
<dbReference type="Gene3D" id="1.10.1780.10">
    <property type="entry name" value="Clp, N-terminal domain"/>
    <property type="match status" value="1"/>
</dbReference>
<dbReference type="InterPro" id="IPR044217">
    <property type="entry name" value="CLPT1/2"/>
</dbReference>
<dbReference type="OrthoDB" id="157818at2"/>
<dbReference type="PANTHER" id="PTHR47016:SF5">
    <property type="entry name" value="CLP DOMAIN SUPERFAMILY PROTEIN"/>
    <property type="match status" value="1"/>
</dbReference>
<dbReference type="Pfam" id="PF02861">
    <property type="entry name" value="Clp_N"/>
    <property type="match status" value="1"/>
</dbReference>
<gene>
    <name evidence="3" type="ORF">EI42_03236</name>
</gene>